<comment type="caution">
    <text evidence="1">The sequence shown here is derived from an EMBL/GenBank/DDBJ whole genome shotgun (WGS) entry which is preliminary data.</text>
</comment>
<gene>
    <name evidence="1" type="ORF">AK812_SmicGene380</name>
</gene>
<evidence type="ECO:0000313" key="1">
    <source>
        <dbReference type="EMBL" id="OLQ15339.1"/>
    </source>
</evidence>
<organism evidence="1 2">
    <name type="scientific">Symbiodinium microadriaticum</name>
    <name type="common">Dinoflagellate</name>
    <name type="synonym">Zooxanthella microadriatica</name>
    <dbReference type="NCBI Taxonomy" id="2951"/>
    <lineage>
        <taxon>Eukaryota</taxon>
        <taxon>Sar</taxon>
        <taxon>Alveolata</taxon>
        <taxon>Dinophyceae</taxon>
        <taxon>Suessiales</taxon>
        <taxon>Symbiodiniaceae</taxon>
        <taxon>Symbiodinium</taxon>
    </lineage>
</organism>
<dbReference type="OrthoDB" id="438602at2759"/>
<protein>
    <submittedName>
        <fullName evidence="1">Uncharacterized protein</fullName>
    </submittedName>
</protein>
<dbReference type="Proteomes" id="UP000186817">
    <property type="component" value="Unassembled WGS sequence"/>
</dbReference>
<keyword evidence="2" id="KW-1185">Reference proteome</keyword>
<name>A0A1Q9F6W4_SYMMI</name>
<evidence type="ECO:0000313" key="2">
    <source>
        <dbReference type="Proteomes" id="UP000186817"/>
    </source>
</evidence>
<dbReference type="AlphaFoldDB" id="A0A1Q9F6W4"/>
<reference evidence="1 2" key="1">
    <citation type="submission" date="2016-02" db="EMBL/GenBank/DDBJ databases">
        <title>Genome analysis of coral dinoflagellate symbionts highlights evolutionary adaptations to a symbiotic lifestyle.</title>
        <authorList>
            <person name="Aranda M."/>
            <person name="Li Y."/>
            <person name="Liew Y.J."/>
            <person name="Baumgarten S."/>
            <person name="Simakov O."/>
            <person name="Wilson M."/>
            <person name="Piel J."/>
            <person name="Ashoor H."/>
            <person name="Bougouffa S."/>
            <person name="Bajic V.B."/>
            <person name="Ryu T."/>
            <person name="Ravasi T."/>
            <person name="Bayer T."/>
            <person name="Micklem G."/>
            <person name="Kim H."/>
            <person name="Bhak J."/>
            <person name="Lajeunesse T.C."/>
            <person name="Voolstra C.R."/>
        </authorList>
    </citation>
    <scope>NUCLEOTIDE SEQUENCE [LARGE SCALE GENOMIC DNA]</scope>
    <source>
        <strain evidence="1 2">CCMP2467</strain>
    </source>
</reference>
<sequence>MLTINAAGAAAGGVPPLWIGGHYPITALQLQHAILTRVQGAAGAGGVIGNSIIAPNSIQQYSNVKVHLSLLGLDPFFAAATVPIARIYVLMDNKEAVTGLEGDRKEGEVVSEQALYLQI</sequence>
<accession>A0A1Q9F6W4</accession>
<dbReference type="EMBL" id="LSRX01000004">
    <property type="protein sequence ID" value="OLQ15339.1"/>
    <property type="molecule type" value="Genomic_DNA"/>
</dbReference>
<proteinExistence type="predicted"/>